<gene>
    <name evidence="6" type="ORF">ACFQ2Z_21385</name>
</gene>
<dbReference type="RefSeq" id="WP_240270997.1">
    <property type="nucleotide sequence ID" value="NZ_JAKSXN010000064.1"/>
</dbReference>
<evidence type="ECO:0000256" key="2">
    <source>
        <dbReference type="ARBA" id="ARBA00023125"/>
    </source>
</evidence>
<dbReference type="PRINTS" id="PR00598">
    <property type="entry name" value="HTHMARR"/>
</dbReference>
<dbReference type="EMBL" id="JBHTKZ010000060">
    <property type="protein sequence ID" value="MFD1183904.1"/>
    <property type="molecule type" value="Genomic_DNA"/>
</dbReference>
<evidence type="ECO:0000256" key="4">
    <source>
        <dbReference type="SAM" id="MobiDB-lite"/>
    </source>
</evidence>
<keyword evidence="7" id="KW-1185">Reference proteome</keyword>
<dbReference type="SMART" id="SM00347">
    <property type="entry name" value="HTH_MARR"/>
    <property type="match status" value="1"/>
</dbReference>
<feature type="region of interest" description="Disordered" evidence="4">
    <location>
        <begin position="140"/>
        <end position="162"/>
    </location>
</feature>
<dbReference type="SUPFAM" id="SSF46785">
    <property type="entry name" value="Winged helix' DNA-binding domain"/>
    <property type="match status" value="1"/>
</dbReference>
<keyword evidence="1" id="KW-0805">Transcription regulation</keyword>
<keyword evidence="3" id="KW-0804">Transcription</keyword>
<organism evidence="6 7">
    <name type="scientific">Paenibacillus timonensis</name>
    <dbReference type="NCBI Taxonomy" id="225915"/>
    <lineage>
        <taxon>Bacteria</taxon>
        <taxon>Bacillati</taxon>
        <taxon>Bacillota</taxon>
        <taxon>Bacilli</taxon>
        <taxon>Bacillales</taxon>
        <taxon>Paenibacillaceae</taxon>
        <taxon>Paenibacillus</taxon>
    </lineage>
</organism>
<sequence length="162" mass="18269">MADSLFDLILDNFKKIFYPEEWLALDMQFSKAELFALLLVDKHGDITMSQLSTSMNVPMSTATGVIERLVKNGYIVRVKSETDRRIVTIRLTGKGTLLSEELKDTLRRLTDLLVQGLSEEEQRLLVQIFLKVLDNLSKTASEPASDHESEAAANPLTKIEIE</sequence>
<feature type="domain" description="HTH marR-type" evidence="5">
    <location>
        <begin position="1"/>
        <end position="134"/>
    </location>
</feature>
<accession>A0ABW3SGI7</accession>
<evidence type="ECO:0000256" key="1">
    <source>
        <dbReference type="ARBA" id="ARBA00023015"/>
    </source>
</evidence>
<dbReference type="Pfam" id="PF01047">
    <property type="entry name" value="MarR"/>
    <property type="match status" value="1"/>
</dbReference>
<dbReference type="InterPro" id="IPR023187">
    <property type="entry name" value="Tscrpt_reg_MarR-type_CS"/>
</dbReference>
<evidence type="ECO:0000256" key="3">
    <source>
        <dbReference type="ARBA" id="ARBA00023163"/>
    </source>
</evidence>
<dbReference type="InterPro" id="IPR036388">
    <property type="entry name" value="WH-like_DNA-bd_sf"/>
</dbReference>
<dbReference type="Gene3D" id="1.10.10.10">
    <property type="entry name" value="Winged helix-like DNA-binding domain superfamily/Winged helix DNA-binding domain"/>
    <property type="match status" value="1"/>
</dbReference>
<evidence type="ECO:0000313" key="7">
    <source>
        <dbReference type="Proteomes" id="UP001597211"/>
    </source>
</evidence>
<dbReference type="PROSITE" id="PS50995">
    <property type="entry name" value="HTH_MARR_2"/>
    <property type="match status" value="1"/>
</dbReference>
<dbReference type="Proteomes" id="UP001597211">
    <property type="component" value="Unassembled WGS sequence"/>
</dbReference>
<protein>
    <submittedName>
        <fullName evidence="6">MarR family winged helix-turn-helix transcriptional regulator</fullName>
    </submittedName>
</protein>
<comment type="caution">
    <text evidence="6">The sequence shown here is derived from an EMBL/GenBank/DDBJ whole genome shotgun (WGS) entry which is preliminary data.</text>
</comment>
<evidence type="ECO:0000259" key="5">
    <source>
        <dbReference type="PROSITE" id="PS50995"/>
    </source>
</evidence>
<proteinExistence type="predicted"/>
<dbReference type="PANTHER" id="PTHR42756:SF1">
    <property type="entry name" value="TRANSCRIPTIONAL REPRESSOR OF EMRAB OPERON"/>
    <property type="match status" value="1"/>
</dbReference>
<keyword evidence="2" id="KW-0238">DNA-binding</keyword>
<dbReference type="InterPro" id="IPR000835">
    <property type="entry name" value="HTH_MarR-typ"/>
</dbReference>
<dbReference type="PROSITE" id="PS01117">
    <property type="entry name" value="HTH_MARR_1"/>
    <property type="match status" value="1"/>
</dbReference>
<dbReference type="PANTHER" id="PTHR42756">
    <property type="entry name" value="TRANSCRIPTIONAL REGULATOR, MARR"/>
    <property type="match status" value="1"/>
</dbReference>
<reference evidence="7" key="1">
    <citation type="journal article" date="2019" name="Int. J. Syst. Evol. Microbiol.">
        <title>The Global Catalogue of Microorganisms (GCM) 10K type strain sequencing project: providing services to taxonomists for standard genome sequencing and annotation.</title>
        <authorList>
            <consortium name="The Broad Institute Genomics Platform"/>
            <consortium name="The Broad Institute Genome Sequencing Center for Infectious Disease"/>
            <person name="Wu L."/>
            <person name="Ma J."/>
        </authorList>
    </citation>
    <scope>NUCLEOTIDE SEQUENCE [LARGE SCALE GENOMIC DNA]</scope>
    <source>
        <strain evidence="7">CCUG 48216</strain>
    </source>
</reference>
<name>A0ABW3SGI7_9BACL</name>
<evidence type="ECO:0000313" key="6">
    <source>
        <dbReference type="EMBL" id="MFD1183904.1"/>
    </source>
</evidence>
<dbReference type="InterPro" id="IPR036390">
    <property type="entry name" value="WH_DNA-bd_sf"/>
</dbReference>